<name>A0A699X015_TANCI</name>
<accession>A0A699X015</accession>
<feature type="non-terminal residue" evidence="1">
    <location>
        <position position="1"/>
    </location>
</feature>
<dbReference type="EMBL" id="BKCJ011793818">
    <property type="protein sequence ID" value="GFD53402.1"/>
    <property type="molecule type" value="Genomic_DNA"/>
</dbReference>
<sequence length="46" mass="4816">RGAARLVGDTAVATKDVLSSVGTKTEERIASAEERAARNLAEKMGE</sequence>
<organism evidence="1">
    <name type="scientific">Tanacetum cinerariifolium</name>
    <name type="common">Dalmatian daisy</name>
    <name type="synonym">Chrysanthemum cinerariifolium</name>
    <dbReference type="NCBI Taxonomy" id="118510"/>
    <lineage>
        <taxon>Eukaryota</taxon>
        <taxon>Viridiplantae</taxon>
        <taxon>Streptophyta</taxon>
        <taxon>Embryophyta</taxon>
        <taxon>Tracheophyta</taxon>
        <taxon>Spermatophyta</taxon>
        <taxon>Magnoliopsida</taxon>
        <taxon>eudicotyledons</taxon>
        <taxon>Gunneridae</taxon>
        <taxon>Pentapetalae</taxon>
        <taxon>asterids</taxon>
        <taxon>campanulids</taxon>
        <taxon>Asterales</taxon>
        <taxon>Asteraceae</taxon>
        <taxon>Asteroideae</taxon>
        <taxon>Anthemideae</taxon>
        <taxon>Anthemidinae</taxon>
        <taxon>Tanacetum</taxon>
    </lineage>
</organism>
<proteinExistence type="predicted"/>
<evidence type="ECO:0000313" key="1">
    <source>
        <dbReference type="EMBL" id="GFD53402.1"/>
    </source>
</evidence>
<protein>
    <submittedName>
        <fullName evidence="1">Uncharacterized protein</fullName>
    </submittedName>
</protein>
<comment type="caution">
    <text evidence="1">The sequence shown here is derived from an EMBL/GenBank/DDBJ whole genome shotgun (WGS) entry which is preliminary data.</text>
</comment>
<gene>
    <name evidence="1" type="ORF">Tci_925371</name>
</gene>
<dbReference type="AlphaFoldDB" id="A0A699X015"/>
<reference evidence="1" key="1">
    <citation type="journal article" date="2019" name="Sci. Rep.">
        <title>Draft genome of Tanacetum cinerariifolium, the natural source of mosquito coil.</title>
        <authorList>
            <person name="Yamashiro T."/>
            <person name="Shiraishi A."/>
            <person name="Satake H."/>
            <person name="Nakayama K."/>
        </authorList>
    </citation>
    <scope>NUCLEOTIDE SEQUENCE</scope>
</reference>